<dbReference type="SUPFAM" id="SSF140959">
    <property type="entry name" value="Indolic compounds 2,3-dioxygenase-like"/>
    <property type="match status" value="1"/>
</dbReference>
<dbReference type="AlphaFoldDB" id="A0A7S0MER5"/>
<dbReference type="Gene3D" id="1.10.287.3810">
    <property type="match status" value="1"/>
</dbReference>
<sequence length="492" mass="56433">MRSDAPPNFWEREYAEVSVRSQEMTVAPPALHGYGNSGAFQEASESWERPSVPTGPSLGDGRACRPTGGKPDWYRMISDKDNKSPRHDGTTPTIHGHPHEDDEICKVTDDTQSVYKRSATRAVNVQRAFFSRDMNYSDYLQLDKLLDAQTTQSGKWDEEQHDELLFIIIHQTYELWFKQILYELDSVADMFASENSFLRGSQVSDSGLRLGRVVKILRILVQQFDILETMDAQAFHDFRDFLAPASGFQSKQFRLLENTLGLRKEQRIQHSGCPYFQHLREEDQEDVVMREEKPTLLSHVGTWLESVLERACGDEGFDFAEYMRKAIRQAAEHDRRAMDKFRARRGPEEERKQRAELEKKLEAHLRLFSPEEHARLLASGIRQLSFKATMSCVMVHSFRAEPAMAPIHTLLSHLVEMDELLAQWRHRHSLIVLRMLGSKSGTGGSSGHAYLTQVMARSRIFIDLCHAMHYLLPHHALPALPPSVHRRVSSLP</sequence>
<dbReference type="GO" id="GO:0019441">
    <property type="term" value="P:L-tryptophan catabolic process to kynurenine"/>
    <property type="evidence" value="ECO:0007669"/>
    <property type="project" value="InterPro"/>
</dbReference>
<organism evidence="2">
    <name type="scientific">Cryptomonas curvata</name>
    <dbReference type="NCBI Taxonomy" id="233186"/>
    <lineage>
        <taxon>Eukaryota</taxon>
        <taxon>Cryptophyceae</taxon>
        <taxon>Cryptomonadales</taxon>
        <taxon>Cryptomonadaceae</taxon>
        <taxon>Cryptomonas</taxon>
    </lineage>
</organism>
<dbReference type="PANTHER" id="PTHR10138:SF0">
    <property type="entry name" value="TRYPTOPHAN 2,3-DIOXYGENASE"/>
    <property type="match status" value="1"/>
</dbReference>
<protein>
    <recommendedName>
        <fullName evidence="3">Tryptophan 2,3-dioxygenase</fullName>
    </recommendedName>
</protein>
<dbReference type="GO" id="GO:0019442">
    <property type="term" value="P:L-tryptophan catabolic process to acetyl-CoA"/>
    <property type="evidence" value="ECO:0007669"/>
    <property type="project" value="TreeGrafter"/>
</dbReference>
<dbReference type="EMBL" id="HBEZ01030752">
    <property type="protein sequence ID" value="CAD8639350.1"/>
    <property type="molecule type" value="Transcribed_RNA"/>
</dbReference>
<evidence type="ECO:0000313" key="2">
    <source>
        <dbReference type="EMBL" id="CAD8639350.1"/>
    </source>
</evidence>
<gene>
    <name evidence="2" type="ORF">CCUR1050_LOCUS17034</name>
</gene>
<dbReference type="Pfam" id="PF03301">
    <property type="entry name" value="Trp_dioxygenase"/>
    <property type="match status" value="1"/>
</dbReference>
<name>A0A7S0MER5_9CRYP</name>
<evidence type="ECO:0008006" key="3">
    <source>
        <dbReference type="Google" id="ProtNLM"/>
    </source>
</evidence>
<dbReference type="InterPro" id="IPR037217">
    <property type="entry name" value="Trp/Indoleamine_2_3_dOase-like"/>
</dbReference>
<evidence type="ECO:0000256" key="1">
    <source>
        <dbReference type="SAM" id="MobiDB-lite"/>
    </source>
</evidence>
<feature type="region of interest" description="Disordered" evidence="1">
    <location>
        <begin position="28"/>
        <end position="101"/>
    </location>
</feature>
<dbReference type="GO" id="GO:0004833">
    <property type="term" value="F:L-tryptophan 2,3-dioxygenase activity"/>
    <property type="evidence" value="ECO:0007669"/>
    <property type="project" value="InterPro"/>
</dbReference>
<dbReference type="GO" id="GO:0046872">
    <property type="term" value="F:metal ion binding"/>
    <property type="evidence" value="ECO:0007669"/>
    <property type="project" value="InterPro"/>
</dbReference>
<dbReference type="GO" id="GO:0020037">
    <property type="term" value="F:heme binding"/>
    <property type="evidence" value="ECO:0007669"/>
    <property type="project" value="InterPro"/>
</dbReference>
<dbReference type="PANTHER" id="PTHR10138">
    <property type="entry name" value="TRYPTOPHAN 2,3-DIOXYGENASE"/>
    <property type="match status" value="1"/>
</dbReference>
<proteinExistence type="predicted"/>
<accession>A0A7S0MER5</accession>
<reference evidence="2" key="1">
    <citation type="submission" date="2021-01" db="EMBL/GenBank/DDBJ databases">
        <authorList>
            <person name="Corre E."/>
            <person name="Pelletier E."/>
            <person name="Niang G."/>
            <person name="Scheremetjew M."/>
            <person name="Finn R."/>
            <person name="Kale V."/>
            <person name="Holt S."/>
            <person name="Cochrane G."/>
            <person name="Meng A."/>
            <person name="Brown T."/>
            <person name="Cohen L."/>
        </authorList>
    </citation>
    <scope>NUCLEOTIDE SEQUENCE</scope>
    <source>
        <strain evidence="2">CCAP979/52</strain>
    </source>
</reference>
<dbReference type="InterPro" id="IPR004981">
    <property type="entry name" value="Trp_2_3_dOase"/>
</dbReference>
<dbReference type="Gene3D" id="1.20.58.480">
    <property type="match status" value="1"/>
</dbReference>
<feature type="compositionally biased region" description="Basic and acidic residues" evidence="1">
    <location>
        <begin position="77"/>
        <end position="89"/>
    </location>
</feature>